<dbReference type="SMART" id="SM00054">
    <property type="entry name" value="EFh"/>
    <property type="match status" value="2"/>
</dbReference>
<dbReference type="PROSITE" id="PS50222">
    <property type="entry name" value="EF_HAND_2"/>
    <property type="match status" value="1"/>
</dbReference>
<dbReference type="SUPFAM" id="SSF47473">
    <property type="entry name" value="EF-hand"/>
    <property type="match status" value="1"/>
</dbReference>
<dbReference type="Proteomes" id="UP000646579">
    <property type="component" value="Unassembled WGS sequence"/>
</dbReference>
<dbReference type="InterPro" id="IPR002048">
    <property type="entry name" value="EF_hand_dom"/>
</dbReference>
<dbReference type="InterPro" id="IPR018247">
    <property type="entry name" value="EF_Hand_1_Ca_BS"/>
</dbReference>
<dbReference type="GO" id="GO:0005509">
    <property type="term" value="F:calcium ion binding"/>
    <property type="evidence" value="ECO:0007669"/>
    <property type="project" value="InterPro"/>
</dbReference>
<evidence type="ECO:0000259" key="3">
    <source>
        <dbReference type="PROSITE" id="PS50222"/>
    </source>
</evidence>
<sequence length="121" mass="12560">MKTIYLILSVSAIALASATAQAAQHGQEEPGGMMQQHGGPTTGLMGQSGMNSQGGMGHGMVLKMMMAMMDTDGDSVLSLEEFQAVHARMFGLIDADGDGALTLEEIQSFMQDGKMPAGGAH</sequence>
<dbReference type="InterPro" id="IPR011992">
    <property type="entry name" value="EF-hand-dom_pair"/>
</dbReference>
<dbReference type="AlphaFoldDB" id="A0A918S936"/>
<feature type="region of interest" description="Disordered" evidence="1">
    <location>
        <begin position="24"/>
        <end position="50"/>
    </location>
</feature>
<reference evidence="4" key="1">
    <citation type="journal article" date="2014" name="Int. J. Syst. Evol. Microbiol.">
        <title>Complete genome sequence of Corynebacterium casei LMG S-19264T (=DSM 44701T), isolated from a smear-ripened cheese.</title>
        <authorList>
            <consortium name="US DOE Joint Genome Institute (JGI-PGF)"/>
            <person name="Walter F."/>
            <person name="Albersmeier A."/>
            <person name="Kalinowski J."/>
            <person name="Ruckert C."/>
        </authorList>
    </citation>
    <scope>NUCLEOTIDE SEQUENCE</scope>
    <source>
        <strain evidence="4">KCTC 32437</strain>
    </source>
</reference>
<keyword evidence="5" id="KW-1185">Reference proteome</keyword>
<evidence type="ECO:0000256" key="1">
    <source>
        <dbReference type="SAM" id="MobiDB-lite"/>
    </source>
</evidence>
<dbReference type="Pfam" id="PF13202">
    <property type="entry name" value="EF-hand_5"/>
    <property type="match status" value="2"/>
</dbReference>
<dbReference type="RefSeq" id="WP_189425887.1">
    <property type="nucleotide sequence ID" value="NZ_BMZE01000002.1"/>
</dbReference>
<dbReference type="PROSITE" id="PS00018">
    <property type="entry name" value="EF_HAND_1"/>
    <property type="match status" value="1"/>
</dbReference>
<dbReference type="Gene3D" id="1.10.238.10">
    <property type="entry name" value="EF-hand"/>
    <property type="match status" value="2"/>
</dbReference>
<reference evidence="4" key="2">
    <citation type="submission" date="2020-09" db="EMBL/GenBank/DDBJ databases">
        <authorList>
            <person name="Sun Q."/>
            <person name="Kim S."/>
        </authorList>
    </citation>
    <scope>NUCLEOTIDE SEQUENCE</scope>
    <source>
        <strain evidence="4">KCTC 32437</strain>
    </source>
</reference>
<keyword evidence="2" id="KW-0732">Signal</keyword>
<proteinExistence type="predicted"/>
<accession>A0A918S936</accession>
<gene>
    <name evidence="4" type="ORF">GCM10007989_23780</name>
</gene>
<name>A0A918S936_9HYPH</name>
<feature type="domain" description="EF-hand" evidence="3">
    <location>
        <begin position="81"/>
        <end position="116"/>
    </location>
</feature>
<organism evidence="4 5">
    <name type="scientific">Devosia pacifica</name>
    <dbReference type="NCBI Taxonomy" id="1335967"/>
    <lineage>
        <taxon>Bacteria</taxon>
        <taxon>Pseudomonadati</taxon>
        <taxon>Pseudomonadota</taxon>
        <taxon>Alphaproteobacteria</taxon>
        <taxon>Hyphomicrobiales</taxon>
        <taxon>Devosiaceae</taxon>
        <taxon>Devosia</taxon>
    </lineage>
</organism>
<dbReference type="EMBL" id="BMZE01000002">
    <property type="protein sequence ID" value="GHA27195.1"/>
    <property type="molecule type" value="Genomic_DNA"/>
</dbReference>
<feature type="chain" id="PRO_5037334477" description="EF-hand domain-containing protein" evidence="2">
    <location>
        <begin position="23"/>
        <end position="121"/>
    </location>
</feature>
<feature type="signal peptide" evidence="2">
    <location>
        <begin position="1"/>
        <end position="22"/>
    </location>
</feature>
<evidence type="ECO:0000256" key="2">
    <source>
        <dbReference type="SAM" id="SignalP"/>
    </source>
</evidence>
<comment type="caution">
    <text evidence="4">The sequence shown here is derived from an EMBL/GenBank/DDBJ whole genome shotgun (WGS) entry which is preliminary data.</text>
</comment>
<evidence type="ECO:0000313" key="4">
    <source>
        <dbReference type="EMBL" id="GHA27195.1"/>
    </source>
</evidence>
<protein>
    <recommendedName>
        <fullName evidence="3">EF-hand domain-containing protein</fullName>
    </recommendedName>
</protein>
<evidence type="ECO:0000313" key="5">
    <source>
        <dbReference type="Proteomes" id="UP000646579"/>
    </source>
</evidence>